<name>A0A419SVZ7_9FIRM</name>
<dbReference type="Gene3D" id="3.40.50.720">
    <property type="entry name" value="NAD(P)-binding Rossmann-like Domain"/>
    <property type="match status" value="1"/>
</dbReference>
<dbReference type="Pfam" id="PF01232">
    <property type="entry name" value="Mannitol_dh"/>
    <property type="match status" value="1"/>
</dbReference>
<dbReference type="PANTHER" id="PTHR43362:SF1">
    <property type="entry name" value="MANNITOL DEHYDROGENASE 2-RELATED"/>
    <property type="match status" value="1"/>
</dbReference>
<evidence type="ECO:0000259" key="3">
    <source>
        <dbReference type="Pfam" id="PF01232"/>
    </source>
</evidence>
<dbReference type="InterPro" id="IPR036291">
    <property type="entry name" value="NAD(P)-bd_dom_sf"/>
</dbReference>
<evidence type="ECO:0000256" key="1">
    <source>
        <dbReference type="ARBA" id="ARBA00023002"/>
    </source>
</evidence>
<comment type="catalytic activity">
    <reaction evidence="2">
        <text>D-mannitol 1-phosphate + NAD(+) = beta-D-fructose 6-phosphate + NADH + H(+)</text>
        <dbReference type="Rhea" id="RHEA:19661"/>
        <dbReference type="ChEBI" id="CHEBI:15378"/>
        <dbReference type="ChEBI" id="CHEBI:57540"/>
        <dbReference type="ChEBI" id="CHEBI:57634"/>
        <dbReference type="ChEBI" id="CHEBI:57945"/>
        <dbReference type="ChEBI" id="CHEBI:61381"/>
        <dbReference type="EC" id="1.1.1.17"/>
    </reaction>
</comment>
<feature type="domain" description="Mannitol dehydrogenase N-terminal" evidence="3">
    <location>
        <begin position="38"/>
        <end position="307"/>
    </location>
</feature>
<dbReference type="InterPro" id="IPR013131">
    <property type="entry name" value="Mannitol_DH_N"/>
</dbReference>
<dbReference type="InterPro" id="IPR050988">
    <property type="entry name" value="Mannitol_DH/Oxidoreductase"/>
</dbReference>
<dbReference type="GO" id="GO:0008926">
    <property type="term" value="F:mannitol-1-phosphate 5-dehydrogenase activity"/>
    <property type="evidence" value="ECO:0007669"/>
    <property type="project" value="UniProtKB-EC"/>
</dbReference>
<dbReference type="RefSeq" id="WP_120198227.1">
    <property type="nucleotide sequence ID" value="NZ_MCIA01000032.1"/>
</dbReference>
<keyword evidence="6" id="KW-1185">Reference proteome</keyword>
<organism evidence="5 6">
    <name type="scientific">Lacrimispora algidixylanolytica</name>
    <dbReference type="NCBI Taxonomy" id="94868"/>
    <lineage>
        <taxon>Bacteria</taxon>
        <taxon>Bacillati</taxon>
        <taxon>Bacillota</taxon>
        <taxon>Clostridia</taxon>
        <taxon>Lachnospirales</taxon>
        <taxon>Lachnospiraceae</taxon>
        <taxon>Lacrimispora</taxon>
    </lineage>
</organism>
<proteinExistence type="predicted"/>
<keyword evidence="1" id="KW-0560">Oxidoreductase</keyword>
<dbReference type="InterPro" id="IPR008927">
    <property type="entry name" value="6-PGluconate_DH-like_C_sf"/>
</dbReference>
<evidence type="ECO:0000313" key="5">
    <source>
        <dbReference type="EMBL" id="RKD29392.1"/>
    </source>
</evidence>
<dbReference type="InterPro" id="IPR013328">
    <property type="entry name" value="6PGD_dom2"/>
</dbReference>
<accession>A0A419SVZ7</accession>
<dbReference type="Proteomes" id="UP000284277">
    <property type="component" value="Unassembled WGS sequence"/>
</dbReference>
<dbReference type="PANTHER" id="PTHR43362">
    <property type="entry name" value="MANNITOL DEHYDROGENASE DSF1-RELATED"/>
    <property type="match status" value="1"/>
</dbReference>
<dbReference type="SUPFAM" id="SSF51735">
    <property type="entry name" value="NAD(P)-binding Rossmann-fold domains"/>
    <property type="match status" value="1"/>
</dbReference>
<evidence type="ECO:0000313" key="6">
    <source>
        <dbReference type="Proteomes" id="UP000284277"/>
    </source>
</evidence>
<gene>
    <name evidence="5" type="ORF">BET01_08585</name>
</gene>
<dbReference type="Gene3D" id="1.10.1040.10">
    <property type="entry name" value="N-(1-d-carboxylethyl)-l-norvaline Dehydrogenase, domain 2"/>
    <property type="match status" value="1"/>
</dbReference>
<reference evidence="5 6" key="1">
    <citation type="submission" date="2016-08" db="EMBL/GenBank/DDBJ databases">
        <title>A new outlook on sporulation: Clostridium algidixylanolyticum.</title>
        <authorList>
            <person name="Poppleton D.I."/>
            <person name="Gribaldo S."/>
        </authorList>
    </citation>
    <scope>NUCLEOTIDE SEQUENCE [LARGE SCALE GENOMIC DNA]</scope>
    <source>
        <strain evidence="5 6">SPL73</strain>
    </source>
</reference>
<protein>
    <submittedName>
        <fullName evidence="5">Mannitol dehydrogenase</fullName>
    </submittedName>
</protein>
<feature type="domain" description="Mannitol dehydrogenase C-terminal" evidence="4">
    <location>
        <begin position="321"/>
        <end position="476"/>
    </location>
</feature>
<dbReference type="InterPro" id="IPR013118">
    <property type="entry name" value="Mannitol_DH_C"/>
</dbReference>
<evidence type="ECO:0000259" key="4">
    <source>
        <dbReference type="Pfam" id="PF08125"/>
    </source>
</evidence>
<comment type="caution">
    <text evidence="5">The sequence shown here is derived from an EMBL/GenBank/DDBJ whole genome shotgun (WGS) entry which is preliminary data.</text>
</comment>
<dbReference type="EMBL" id="MCIA01000032">
    <property type="protein sequence ID" value="RKD29392.1"/>
    <property type="molecule type" value="Genomic_DNA"/>
</dbReference>
<sequence>MKLNRSCLKNRESFEKISVKLPNYDWDKMVQATEEAPRWIHFGAGNIFRGFIAELQQRLLEEGLEESGIIAADTFDFDIIDKIYIPYDNMTMMVRLKPDGTMEREVIASIAKGVKADISNEADFGYLVKAFKNPSLQMVSFTITEKGYALTDFKGELFPFVKKDMEAGPHKATHAMSVVTALLLERFQAGGFPLALVSMDNCSHNGEKLKSSVVSIAEAWVTAGFVPAEFKAWVDDENKVSFPWSMIDKITPRPAEVVEKALLEDGIEDMAPVITSKNTYIAPFVNAEVPQYLVVEDRFPAGRPALEKAGVYMTDRDTVNKTERMKVTTCLNPLHTALAVYGCLLGYESIAAEMKDEELKALVERIGYVEGMPVVTDPGILKPVDFLKEVIEVRLPNPFIPDTPQRIATDTSQKISIRFGETIKAYLEEENLDVESLTAIPLAIAGWLRYLLGVDDKGNSMEISSDPMLSELKEQLKDIKFGEITSVKSGLNGILSSPILFGTDLVKAGLSGKIEVMLSKMLAGPGAVRKTLQEYLNSAH</sequence>
<dbReference type="SUPFAM" id="SSF48179">
    <property type="entry name" value="6-phosphogluconate dehydrogenase C-terminal domain-like"/>
    <property type="match status" value="1"/>
</dbReference>
<dbReference type="OrthoDB" id="271711at2"/>
<dbReference type="AlphaFoldDB" id="A0A419SVZ7"/>
<dbReference type="Pfam" id="PF08125">
    <property type="entry name" value="Mannitol_dh_C"/>
    <property type="match status" value="1"/>
</dbReference>
<evidence type="ECO:0000256" key="2">
    <source>
        <dbReference type="ARBA" id="ARBA00048615"/>
    </source>
</evidence>